<gene>
    <name evidence="3" type="ORF">AAHA92_15106</name>
</gene>
<proteinExistence type="predicted"/>
<evidence type="ECO:0000259" key="2">
    <source>
        <dbReference type="Pfam" id="PF03101"/>
    </source>
</evidence>
<dbReference type="EMBL" id="JBEAFC010000006">
    <property type="protein sequence ID" value="KAL1554559.1"/>
    <property type="molecule type" value="Genomic_DNA"/>
</dbReference>
<dbReference type="Proteomes" id="UP001567538">
    <property type="component" value="Unassembled WGS sequence"/>
</dbReference>
<accession>A0ABD1HHN4</accession>
<dbReference type="InterPro" id="IPR004330">
    <property type="entry name" value="FAR1_DNA_bnd_dom"/>
</dbReference>
<dbReference type="AlphaFoldDB" id="A0ABD1HHN4"/>
<evidence type="ECO:0000256" key="1">
    <source>
        <dbReference type="SAM" id="MobiDB-lite"/>
    </source>
</evidence>
<feature type="region of interest" description="Disordered" evidence="1">
    <location>
        <begin position="299"/>
        <end position="332"/>
    </location>
</feature>
<evidence type="ECO:0000313" key="3">
    <source>
        <dbReference type="EMBL" id="KAL1554559.1"/>
    </source>
</evidence>
<comment type="caution">
    <text evidence="3">The sequence shown here is derived from an EMBL/GenBank/DDBJ whole genome shotgun (WGS) entry which is preliminary data.</text>
</comment>
<sequence>MDDIISEDFVPKIGMEFETEVEAYDFYMKYAKATGFGTRKIAAHKDPITGNLLDISFCCCREGFRATDNRGVTVKNPRPEIRCFRQMSNVQQTQVDVAQSCGLPPKKILDVMAKESGGIQHLGFTHIDLKNYLRTKKTSEIKQGYSGADFSRCVYDFEEESEFLDAWNEMLIDDRREKEAAEDLKNAQSSPVMTFPLEILKHAALVYTHKIFALFSEELRKAFESKIEIKAAESEDSYAYAVECLLKMENNIDGMVGMENNVIVEAKKIRDVATEGDTDESQVKGLKPKGRVTYKTSKRPKNALEQAISRKRKPKAIKNGLEHASSTQESEGIALINDEYGNLTYTAFDPQNTS</sequence>
<dbReference type="Pfam" id="PF03101">
    <property type="entry name" value="FAR1"/>
    <property type="match status" value="1"/>
</dbReference>
<name>A0ABD1HHN4_SALDI</name>
<reference evidence="3 4" key="1">
    <citation type="submission" date="2024-06" db="EMBL/GenBank/DDBJ databases">
        <title>A chromosome level genome sequence of Diviner's sage (Salvia divinorum).</title>
        <authorList>
            <person name="Ford S.A."/>
            <person name="Ro D.-K."/>
            <person name="Ness R.W."/>
            <person name="Phillips M.A."/>
        </authorList>
    </citation>
    <scope>NUCLEOTIDE SEQUENCE [LARGE SCALE GENOMIC DNA]</scope>
    <source>
        <strain evidence="3">SAF-2024a</strain>
        <tissue evidence="3">Leaf</tissue>
    </source>
</reference>
<keyword evidence="4" id="KW-1185">Reference proteome</keyword>
<feature type="domain" description="FAR1" evidence="2">
    <location>
        <begin position="25"/>
        <end position="83"/>
    </location>
</feature>
<protein>
    <recommendedName>
        <fullName evidence="2">FAR1 domain-containing protein</fullName>
    </recommendedName>
</protein>
<organism evidence="3 4">
    <name type="scientific">Salvia divinorum</name>
    <name type="common">Maria pastora</name>
    <name type="synonym">Diviner's sage</name>
    <dbReference type="NCBI Taxonomy" id="28513"/>
    <lineage>
        <taxon>Eukaryota</taxon>
        <taxon>Viridiplantae</taxon>
        <taxon>Streptophyta</taxon>
        <taxon>Embryophyta</taxon>
        <taxon>Tracheophyta</taxon>
        <taxon>Spermatophyta</taxon>
        <taxon>Magnoliopsida</taxon>
        <taxon>eudicotyledons</taxon>
        <taxon>Gunneridae</taxon>
        <taxon>Pentapetalae</taxon>
        <taxon>asterids</taxon>
        <taxon>lamiids</taxon>
        <taxon>Lamiales</taxon>
        <taxon>Lamiaceae</taxon>
        <taxon>Nepetoideae</taxon>
        <taxon>Mentheae</taxon>
        <taxon>Salviinae</taxon>
        <taxon>Salvia</taxon>
        <taxon>Salvia subgen. Calosphace</taxon>
    </lineage>
</organism>
<dbReference type="PANTHER" id="PTHR47718">
    <property type="entry name" value="OS01G0519700 PROTEIN"/>
    <property type="match status" value="1"/>
</dbReference>
<evidence type="ECO:0000313" key="4">
    <source>
        <dbReference type="Proteomes" id="UP001567538"/>
    </source>
</evidence>